<evidence type="ECO:0000313" key="1">
    <source>
        <dbReference type="EMBL" id="CAG8796953.1"/>
    </source>
</evidence>
<dbReference type="OrthoDB" id="4950677at2759"/>
<name>A0A9N9JWI8_9GLOM</name>
<comment type="caution">
    <text evidence="1">The sequence shown here is derived from an EMBL/GenBank/DDBJ whole genome shotgun (WGS) entry which is preliminary data.</text>
</comment>
<proteinExistence type="predicted"/>
<protein>
    <submittedName>
        <fullName evidence="1">14436_t:CDS:1</fullName>
    </submittedName>
</protein>
<dbReference type="Proteomes" id="UP000789759">
    <property type="component" value="Unassembled WGS sequence"/>
</dbReference>
<gene>
    <name evidence="1" type="ORF">CPELLU_LOCUS17400</name>
</gene>
<dbReference type="AlphaFoldDB" id="A0A9N9JWI8"/>
<keyword evidence="2" id="KW-1185">Reference proteome</keyword>
<accession>A0A9N9JWI8</accession>
<reference evidence="1" key="1">
    <citation type="submission" date="2021-06" db="EMBL/GenBank/DDBJ databases">
        <authorList>
            <person name="Kallberg Y."/>
            <person name="Tangrot J."/>
            <person name="Rosling A."/>
        </authorList>
    </citation>
    <scope>NUCLEOTIDE SEQUENCE</scope>
    <source>
        <strain evidence="1">FL966</strain>
    </source>
</reference>
<sequence length="104" mass="11996">MLTFEPMSLLPPLPGCFALKDMSDHLSSQQLSMKEQQRVQPMSALSIHPQKMLSTLHQDNSNLAATSKTIYNALDKIRHDYLQGRMPIQTLLDKLKEKNFEYDY</sequence>
<organism evidence="1 2">
    <name type="scientific">Cetraspora pellucida</name>
    <dbReference type="NCBI Taxonomy" id="1433469"/>
    <lineage>
        <taxon>Eukaryota</taxon>
        <taxon>Fungi</taxon>
        <taxon>Fungi incertae sedis</taxon>
        <taxon>Mucoromycota</taxon>
        <taxon>Glomeromycotina</taxon>
        <taxon>Glomeromycetes</taxon>
        <taxon>Diversisporales</taxon>
        <taxon>Gigasporaceae</taxon>
        <taxon>Cetraspora</taxon>
    </lineage>
</organism>
<evidence type="ECO:0000313" key="2">
    <source>
        <dbReference type="Proteomes" id="UP000789759"/>
    </source>
</evidence>
<dbReference type="EMBL" id="CAJVQA010029448">
    <property type="protein sequence ID" value="CAG8796953.1"/>
    <property type="molecule type" value="Genomic_DNA"/>
</dbReference>